<dbReference type="PANTHER" id="PTHR21180">
    <property type="entry name" value="ENDONUCLEASE/EXONUCLEASE/PHOSPHATASE FAMILY DOMAIN-CONTAINING PROTEIN 1"/>
    <property type="match status" value="1"/>
</dbReference>
<sequence>MNRTGALAVAALGLWGLGVVARVRGPSPQPALDCAPDEVRVVEGIARCGTGEPPSAPQRLLLGQKLDLNQISEEDLARVPGVGASLARDLVRTRAQRGPFASWDEVASVPGVGSARLASLRAAMELR</sequence>
<dbReference type="SUPFAM" id="SSF47781">
    <property type="entry name" value="RuvA domain 2-like"/>
    <property type="match status" value="1"/>
</dbReference>
<dbReference type="OrthoDB" id="5515367at2"/>
<dbReference type="AlphaFoldDB" id="A0A1L9B8W3"/>
<reference evidence="3" key="1">
    <citation type="submission" date="2016-11" db="EMBL/GenBank/DDBJ databases">
        <authorList>
            <person name="Shukria A."/>
            <person name="Stevens D.C."/>
        </authorList>
    </citation>
    <scope>NUCLEOTIDE SEQUENCE [LARGE SCALE GENOMIC DNA]</scope>
    <source>
        <strain evidence="3">Cbfe23</strain>
    </source>
</reference>
<dbReference type="Proteomes" id="UP000182229">
    <property type="component" value="Unassembled WGS sequence"/>
</dbReference>
<proteinExistence type="predicted"/>
<accession>A0A1L9B8W3</accession>
<protein>
    <submittedName>
        <fullName evidence="2">Competence protein ComE</fullName>
    </submittedName>
</protein>
<organism evidence="2 3">
    <name type="scientific">Cystobacter ferrugineus</name>
    <dbReference type="NCBI Taxonomy" id="83449"/>
    <lineage>
        <taxon>Bacteria</taxon>
        <taxon>Pseudomonadati</taxon>
        <taxon>Myxococcota</taxon>
        <taxon>Myxococcia</taxon>
        <taxon>Myxococcales</taxon>
        <taxon>Cystobacterineae</taxon>
        <taxon>Archangiaceae</taxon>
        <taxon>Cystobacter</taxon>
    </lineage>
</organism>
<feature type="domain" description="Helix-hairpin-helix DNA-binding motif class 1" evidence="1">
    <location>
        <begin position="74"/>
        <end position="93"/>
    </location>
</feature>
<evidence type="ECO:0000313" key="2">
    <source>
        <dbReference type="EMBL" id="OJH38643.1"/>
    </source>
</evidence>
<reference evidence="2 3" key="2">
    <citation type="submission" date="2016-12" db="EMBL/GenBank/DDBJ databases">
        <title>Draft Genome Sequence of Cystobacter ferrugineus Strain Cbfe23.</title>
        <authorList>
            <person name="Akbar S."/>
            <person name="Dowd S.E."/>
            <person name="Stevens D.C."/>
        </authorList>
    </citation>
    <scope>NUCLEOTIDE SEQUENCE [LARGE SCALE GENOMIC DNA]</scope>
    <source>
        <strain evidence="2 3">Cbfe23</strain>
    </source>
</reference>
<feature type="domain" description="Helix-hairpin-helix DNA-binding motif class 1" evidence="1">
    <location>
        <begin position="104"/>
        <end position="123"/>
    </location>
</feature>
<dbReference type="EMBL" id="MPIN01000005">
    <property type="protein sequence ID" value="OJH38643.1"/>
    <property type="molecule type" value="Genomic_DNA"/>
</dbReference>
<dbReference type="RefSeq" id="WP_071900090.1">
    <property type="nucleotide sequence ID" value="NZ_MPIN01000005.1"/>
</dbReference>
<name>A0A1L9B8W3_9BACT</name>
<dbReference type="GO" id="GO:0006281">
    <property type="term" value="P:DNA repair"/>
    <property type="evidence" value="ECO:0007669"/>
    <property type="project" value="InterPro"/>
</dbReference>
<dbReference type="PANTHER" id="PTHR21180:SF32">
    <property type="entry name" value="ENDONUCLEASE_EXONUCLEASE_PHOSPHATASE FAMILY DOMAIN-CONTAINING PROTEIN 1"/>
    <property type="match status" value="1"/>
</dbReference>
<dbReference type="InterPro" id="IPR003583">
    <property type="entry name" value="Hlx-hairpin-Hlx_DNA-bd_motif"/>
</dbReference>
<evidence type="ECO:0000313" key="3">
    <source>
        <dbReference type="Proteomes" id="UP000182229"/>
    </source>
</evidence>
<keyword evidence="3" id="KW-1185">Reference proteome</keyword>
<dbReference type="Pfam" id="PF12836">
    <property type="entry name" value="HHH_3"/>
    <property type="match status" value="1"/>
</dbReference>
<comment type="caution">
    <text evidence="2">The sequence shown here is derived from an EMBL/GenBank/DDBJ whole genome shotgun (WGS) entry which is preliminary data.</text>
</comment>
<dbReference type="SMART" id="SM00278">
    <property type="entry name" value="HhH1"/>
    <property type="match status" value="2"/>
</dbReference>
<gene>
    <name evidence="2" type="ORF">BON30_20625</name>
</gene>
<dbReference type="Gene3D" id="1.10.150.320">
    <property type="entry name" value="Photosystem II 12 kDa extrinsic protein"/>
    <property type="match status" value="1"/>
</dbReference>
<dbReference type="GO" id="GO:0003677">
    <property type="term" value="F:DNA binding"/>
    <property type="evidence" value="ECO:0007669"/>
    <property type="project" value="InterPro"/>
</dbReference>
<evidence type="ECO:0000259" key="1">
    <source>
        <dbReference type="SMART" id="SM00278"/>
    </source>
</evidence>
<dbReference type="InterPro" id="IPR010994">
    <property type="entry name" value="RuvA_2-like"/>
</dbReference>
<dbReference type="STRING" id="83449.BON30_20625"/>
<dbReference type="InterPro" id="IPR051675">
    <property type="entry name" value="Endo/Exo/Phosphatase_dom_1"/>
</dbReference>